<sequence length="612" mass="64706">MERIELEGEDTPPAAGPRLGAGEGRGDGPGHGLPAQGGPEAPPQPSASVSPSRRRVLRTALTAMVGSVVPSVIDLNEARTMAQEAKAQEPQAVTDGPTTFATVARLAERLAGAPYVAPPEDLPPALAGLTYDQYRAIVFRPAASLRFGRHFSAQLFHRGFLQRKRCALFVQPKAGPAHPIAYESGLFDLGTALAGQSFPAGLGFAGFRLHFAASDTPPGRPRGFQEEFLVFLGASYFRLRGEGQEYGLSARGAAIGTGSSTGEEFPDFTAHWICEPEDDARTITVLSLLDSPSLAGAYRFDITPGDPARIQVTASLHPRKSIPQLGLAPLTSMFLHGQNGPGARGAKPFDDFRPQVHDSDGLVVRAGADQLWRPLVNGRPSPQISSFRAAPLSGFGLMQRERNFAAYLDVEARHEARPGLWVEPGAPKLEMVAAGASPRAGDVFAAGQVQLFEIPSVEEYMDNIVAAFVPDAPVRPGHPIALTYGLTTVGAEPVPALPGTLARVVSTRVGSPDRLRPVDPPIAGRRLYCIDFAGPDLPQGALDAEGAGVGAEVSASAGTMHDPVAAPVPQTGGWRIYVEWRPPAALPPGDVVLRAHLTRGGRRISETWDASA</sequence>
<evidence type="ECO:0000256" key="4">
    <source>
        <dbReference type="ARBA" id="ARBA00022764"/>
    </source>
</evidence>
<dbReference type="InterPro" id="IPR007444">
    <property type="entry name" value="Glucan_biosyn_MdoG_C"/>
</dbReference>
<protein>
    <submittedName>
        <fullName evidence="7">Glucans biosynthesis protein G</fullName>
    </submittedName>
</protein>
<comment type="pathway">
    <text evidence="2">Glycan metabolism; osmoregulated periplasmic glucan (OPG) biosynthesis.</text>
</comment>
<comment type="caution">
    <text evidence="7">The sequence shown here is derived from an EMBL/GenBank/DDBJ whole genome shotgun (WGS) entry which is preliminary data.</text>
</comment>
<dbReference type="Proteomes" id="UP001055117">
    <property type="component" value="Unassembled WGS sequence"/>
</dbReference>
<dbReference type="InterPro" id="IPR014756">
    <property type="entry name" value="Ig_E-set"/>
</dbReference>
<keyword evidence="4" id="KW-0574">Periplasm</keyword>
<dbReference type="SUPFAM" id="SSF74650">
    <property type="entry name" value="Galactose mutarotase-like"/>
    <property type="match status" value="1"/>
</dbReference>
<dbReference type="InterPro" id="IPR013783">
    <property type="entry name" value="Ig-like_fold"/>
</dbReference>
<evidence type="ECO:0000256" key="2">
    <source>
        <dbReference type="ARBA" id="ARBA00005001"/>
    </source>
</evidence>
<feature type="region of interest" description="Disordered" evidence="5">
    <location>
        <begin position="1"/>
        <end position="54"/>
    </location>
</feature>
<dbReference type="EMBL" id="BPQG01000035">
    <property type="protein sequence ID" value="GJD44576.1"/>
    <property type="molecule type" value="Genomic_DNA"/>
</dbReference>
<keyword evidence="8" id="KW-1185">Reference proteome</keyword>
<accession>A0ABQ4QHT7</accession>
<dbReference type="SUPFAM" id="SSF81296">
    <property type="entry name" value="E set domains"/>
    <property type="match status" value="1"/>
</dbReference>
<dbReference type="PIRSF" id="PIRSF006281">
    <property type="entry name" value="MdoG"/>
    <property type="match status" value="1"/>
</dbReference>
<organism evidence="7 8">
    <name type="scientific">Methylobacterium cerastii</name>
    <dbReference type="NCBI Taxonomy" id="932741"/>
    <lineage>
        <taxon>Bacteria</taxon>
        <taxon>Pseudomonadati</taxon>
        <taxon>Pseudomonadota</taxon>
        <taxon>Alphaproteobacteria</taxon>
        <taxon>Hyphomicrobiales</taxon>
        <taxon>Methylobacteriaceae</taxon>
        <taxon>Methylobacterium</taxon>
    </lineage>
</organism>
<evidence type="ECO:0000256" key="1">
    <source>
        <dbReference type="ARBA" id="ARBA00004418"/>
    </source>
</evidence>
<dbReference type="InterPro" id="IPR011013">
    <property type="entry name" value="Gal_mutarotase_sf_dom"/>
</dbReference>
<proteinExistence type="inferred from homology"/>
<gene>
    <name evidence="7" type="primary">mdoG_1</name>
    <name evidence="7" type="ORF">AFCDBAGC_2443</name>
</gene>
<reference evidence="7 8" key="1">
    <citation type="journal article" date="2021" name="Front. Microbiol.">
        <title>Comprehensive Comparative Genomics and Phenotyping of Methylobacterium Species.</title>
        <authorList>
            <person name="Alessa O."/>
            <person name="Ogura Y."/>
            <person name="Fujitani Y."/>
            <person name="Takami H."/>
            <person name="Hayashi T."/>
            <person name="Sahin N."/>
            <person name="Tani A."/>
        </authorList>
    </citation>
    <scope>NUCLEOTIDE SEQUENCE [LARGE SCALE GENOMIC DNA]</scope>
    <source>
        <strain evidence="7 8">DSM 23679</strain>
    </source>
</reference>
<evidence type="ECO:0000256" key="3">
    <source>
        <dbReference type="ARBA" id="ARBA00009284"/>
    </source>
</evidence>
<comment type="subcellular location">
    <subcellularLocation>
        <location evidence="1">Periplasm</location>
    </subcellularLocation>
</comment>
<dbReference type="Gene3D" id="2.70.98.10">
    <property type="match status" value="1"/>
</dbReference>
<dbReference type="PANTHER" id="PTHR30504:SF2">
    <property type="entry name" value="GLUCANS BIOSYNTHESIS PROTEIN G"/>
    <property type="match status" value="1"/>
</dbReference>
<comment type="similarity">
    <text evidence="3">Belongs to the OpgD/OpgG family.</text>
</comment>
<dbReference type="Gene3D" id="2.60.40.10">
    <property type="entry name" value="Immunoglobulins"/>
    <property type="match status" value="1"/>
</dbReference>
<evidence type="ECO:0000313" key="8">
    <source>
        <dbReference type="Proteomes" id="UP001055117"/>
    </source>
</evidence>
<evidence type="ECO:0000259" key="6">
    <source>
        <dbReference type="Pfam" id="PF04349"/>
    </source>
</evidence>
<feature type="compositionally biased region" description="Gly residues" evidence="5">
    <location>
        <begin position="19"/>
        <end position="31"/>
    </location>
</feature>
<dbReference type="InterPro" id="IPR014718">
    <property type="entry name" value="GH-type_carb-bd"/>
</dbReference>
<dbReference type="PANTHER" id="PTHR30504">
    <property type="entry name" value="GLUCANS BIOSYNTHESIS PROTEIN"/>
    <property type="match status" value="1"/>
</dbReference>
<evidence type="ECO:0000256" key="5">
    <source>
        <dbReference type="SAM" id="MobiDB-lite"/>
    </source>
</evidence>
<dbReference type="InterPro" id="IPR014438">
    <property type="entry name" value="Glucan_biosyn_MdoG/MdoD"/>
</dbReference>
<feature type="domain" description="Glucan biosynthesis periplasmic MdoG C-terminal" evidence="6">
    <location>
        <begin position="100"/>
        <end position="608"/>
    </location>
</feature>
<evidence type="ECO:0000313" key="7">
    <source>
        <dbReference type="EMBL" id="GJD44576.1"/>
    </source>
</evidence>
<name>A0ABQ4QHT7_9HYPH</name>
<dbReference type="Pfam" id="PF04349">
    <property type="entry name" value="MdoG"/>
    <property type="match status" value="1"/>
</dbReference>